<accession>A0ABC8ZPC9</accession>
<reference evidence="3" key="1">
    <citation type="submission" date="2024-06" db="EMBL/GenBank/DDBJ databases">
        <authorList>
            <person name="Ryan C."/>
        </authorList>
    </citation>
    <scope>NUCLEOTIDE SEQUENCE [LARGE SCALE GENOMIC DNA]</scope>
</reference>
<feature type="region of interest" description="Disordered" evidence="1">
    <location>
        <begin position="502"/>
        <end position="540"/>
    </location>
</feature>
<reference evidence="2 3" key="2">
    <citation type="submission" date="2024-10" db="EMBL/GenBank/DDBJ databases">
        <authorList>
            <person name="Ryan C."/>
        </authorList>
    </citation>
    <scope>NUCLEOTIDE SEQUENCE [LARGE SCALE GENOMIC DNA]</scope>
</reference>
<evidence type="ECO:0000313" key="2">
    <source>
        <dbReference type="EMBL" id="CAL4964307.1"/>
    </source>
</evidence>
<proteinExistence type="predicted"/>
<gene>
    <name evidence="2" type="ORF">URODEC1_LOCUS46597</name>
</gene>
<evidence type="ECO:0000313" key="3">
    <source>
        <dbReference type="Proteomes" id="UP001497457"/>
    </source>
</evidence>
<dbReference type="EMBL" id="OZ075129">
    <property type="protein sequence ID" value="CAL4964307.1"/>
    <property type="molecule type" value="Genomic_DNA"/>
</dbReference>
<feature type="compositionally biased region" description="Basic residues" evidence="1">
    <location>
        <begin position="530"/>
        <end position="540"/>
    </location>
</feature>
<dbReference type="PANTHER" id="PTHR33781">
    <property type="entry name" value="PROTEIN PHYTOCHROME KINASE SUBSTRATE 1-RELATED"/>
    <property type="match status" value="1"/>
</dbReference>
<sequence>MDRYRIAPVRPVCLSAAAAAAASGAHLRPSAAALPGRRPGGAEIGIFTAERYFRAADAVVRRDATVIPAAPPAAIPDHEVPPRLSVPAADAASQSGRTAASSEASWNSRSGLLSGSNHPAAVSQQHKAAAAAGAGAVYGSDQGYHRHRSRKDAAGGGGSGQWWTLFGRDCPCAGRKAVAVDAASEPRSPAAAASRFSNARFSPPSAVDECLESDIFKAKKHPSHHQELPARAAAAAAAVRVTVTPGSRSFPLAAAGNAAVFAAAPSRSAVGDAAPFAAFKAVAEIDRRRAATAGGFTFPAAGRVLDEPPRVSLEVFRPIDEDSVMLADPPPYMPVAVRAGLLLPPAVTAVADEEEAMSDASSDLFDLESFAASSSYPTTYRGRGSRRNSGDDDLPYGISAAAAAGEPAMSECMYPASEASVVWSVATAEGGGAYDTASVANFSSAASACCVDDLRCVVPDESPQAAGRFTAAMSRSATGRKKSGGGFLNSCRCEKAVSVGPTPVRMVRPPAHHGAAAGKKGGDGAGRYYHPGRAHVPVRT</sequence>
<dbReference type="InterPro" id="IPR039615">
    <property type="entry name" value="PKS"/>
</dbReference>
<protein>
    <submittedName>
        <fullName evidence="2">Uncharacterized protein</fullName>
    </submittedName>
</protein>
<organism evidence="2 3">
    <name type="scientific">Urochloa decumbens</name>
    <dbReference type="NCBI Taxonomy" id="240449"/>
    <lineage>
        <taxon>Eukaryota</taxon>
        <taxon>Viridiplantae</taxon>
        <taxon>Streptophyta</taxon>
        <taxon>Embryophyta</taxon>
        <taxon>Tracheophyta</taxon>
        <taxon>Spermatophyta</taxon>
        <taxon>Magnoliopsida</taxon>
        <taxon>Liliopsida</taxon>
        <taxon>Poales</taxon>
        <taxon>Poaceae</taxon>
        <taxon>PACMAD clade</taxon>
        <taxon>Panicoideae</taxon>
        <taxon>Panicodae</taxon>
        <taxon>Paniceae</taxon>
        <taxon>Melinidinae</taxon>
        <taxon>Urochloa</taxon>
    </lineage>
</organism>
<name>A0ABC8ZPC9_9POAL</name>
<feature type="region of interest" description="Disordered" evidence="1">
    <location>
        <begin position="72"/>
        <end position="128"/>
    </location>
</feature>
<feature type="compositionally biased region" description="Polar residues" evidence="1">
    <location>
        <begin position="92"/>
        <end position="126"/>
    </location>
</feature>
<evidence type="ECO:0000256" key="1">
    <source>
        <dbReference type="SAM" id="MobiDB-lite"/>
    </source>
</evidence>
<dbReference type="Proteomes" id="UP001497457">
    <property type="component" value="Chromosome 19rd"/>
</dbReference>
<keyword evidence="3" id="KW-1185">Reference proteome</keyword>
<dbReference type="AlphaFoldDB" id="A0ABC8ZPC9"/>
<dbReference type="PANTHER" id="PTHR33781:SF1">
    <property type="entry name" value="PROTEIN PHYTOCHROME KINASE SUBSTRATE 4"/>
    <property type="match status" value="1"/>
</dbReference>